<dbReference type="PRINTS" id="PR00446">
    <property type="entry name" value="HYDRGNUPTAKE"/>
</dbReference>
<keyword evidence="3" id="KW-0064">Aspartyl protease</keyword>
<accession>X1D8D8</accession>
<keyword evidence="4" id="KW-0378">Hydrolase</keyword>
<evidence type="ECO:0000256" key="4">
    <source>
        <dbReference type="ARBA" id="ARBA00022801"/>
    </source>
</evidence>
<dbReference type="Gene3D" id="3.40.50.1450">
    <property type="entry name" value="HybD-like"/>
    <property type="match status" value="1"/>
</dbReference>
<dbReference type="NCBIfam" id="TIGR00072">
    <property type="entry name" value="hydrog_prot"/>
    <property type="match status" value="1"/>
</dbReference>
<organism evidence="5">
    <name type="scientific">marine sediment metagenome</name>
    <dbReference type="NCBI Taxonomy" id="412755"/>
    <lineage>
        <taxon>unclassified sequences</taxon>
        <taxon>metagenomes</taxon>
        <taxon>ecological metagenomes</taxon>
    </lineage>
</organism>
<dbReference type="GO" id="GO:0016485">
    <property type="term" value="P:protein processing"/>
    <property type="evidence" value="ECO:0007669"/>
    <property type="project" value="TreeGrafter"/>
</dbReference>
<proteinExistence type="inferred from homology"/>
<dbReference type="EMBL" id="BART01031733">
    <property type="protein sequence ID" value="GAH17016.1"/>
    <property type="molecule type" value="Genomic_DNA"/>
</dbReference>
<reference evidence="5" key="1">
    <citation type="journal article" date="2014" name="Front. Microbiol.">
        <title>High frequency of phylogenetically diverse reductive dehalogenase-homologous genes in deep subseafloor sedimentary metagenomes.</title>
        <authorList>
            <person name="Kawai M."/>
            <person name="Futagami T."/>
            <person name="Toyoda A."/>
            <person name="Takaki Y."/>
            <person name="Nishi S."/>
            <person name="Hori S."/>
            <person name="Arai W."/>
            <person name="Tsubouchi T."/>
            <person name="Morono Y."/>
            <person name="Uchiyama I."/>
            <person name="Ito T."/>
            <person name="Fujiyama A."/>
            <person name="Inagaki F."/>
            <person name="Takami H."/>
        </authorList>
    </citation>
    <scope>NUCLEOTIDE SEQUENCE</scope>
    <source>
        <strain evidence="5">Expedition CK06-06</strain>
    </source>
</reference>
<comment type="caution">
    <text evidence="5">The sequence shown here is derived from an EMBL/GenBank/DDBJ whole genome shotgun (WGS) entry which is preliminary data.</text>
</comment>
<dbReference type="PANTHER" id="PTHR30302">
    <property type="entry name" value="HYDROGENASE 1 MATURATION PROTEASE"/>
    <property type="match status" value="1"/>
</dbReference>
<evidence type="ECO:0000256" key="2">
    <source>
        <dbReference type="ARBA" id="ARBA00022670"/>
    </source>
</evidence>
<evidence type="ECO:0000256" key="1">
    <source>
        <dbReference type="ARBA" id="ARBA00006814"/>
    </source>
</evidence>
<dbReference type="InterPro" id="IPR023430">
    <property type="entry name" value="Pept_HybD-like_dom_sf"/>
</dbReference>
<sequence length="74" mass="7651">MKTLILGLGNPILSDDGVGFCVAGELRGRLSQQEVTVMETSMTGLSLLDLLAGYDRAIIIDAIQAVGGKAGQST</sequence>
<gene>
    <name evidence="5" type="ORF">S01H4_55051</name>
</gene>
<dbReference type="GO" id="GO:0004190">
    <property type="term" value="F:aspartic-type endopeptidase activity"/>
    <property type="evidence" value="ECO:0007669"/>
    <property type="project" value="UniProtKB-KW"/>
</dbReference>
<keyword evidence="2" id="KW-0645">Protease</keyword>
<dbReference type="AlphaFoldDB" id="X1D8D8"/>
<dbReference type="InterPro" id="IPR000671">
    <property type="entry name" value="Peptidase_A31"/>
</dbReference>
<evidence type="ECO:0000256" key="3">
    <source>
        <dbReference type="ARBA" id="ARBA00022750"/>
    </source>
</evidence>
<dbReference type="GO" id="GO:0008047">
    <property type="term" value="F:enzyme activator activity"/>
    <property type="evidence" value="ECO:0007669"/>
    <property type="project" value="InterPro"/>
</dbReference>
<dbReference type="CDD" id="cd00518">
    <property type="entry name" value="H2MP"/>
    <property type="match status" value="1"/>
</dbReference>
<dbReference type="SUPFAM" id="SSF53163">
    <property type="entry name" value="HybD-like"/>
    <property type="match status" value="1"/>
</dbReference>
<evidence type="ECO:0008006" key="6">
    <source>
        <dbReference type="Google" id="ProtNLM"/>
    </source>
</evidence>
<comment type="similarity">
    <text evidence="1">Belongs to the peptidase A31 family.</text>
</comment>
<evidence type="ECO:0000313" key="5">
    <source>
        <dbReference type="EMBL" id="GAH17016.1"/>
    </source>
</evidence>
<name>X1D8D8_9ZZZZ</name>
<dbReference type="PANTHER" id="PTHR30302:SF1">
    <property type="entry name" value="HYDROGENASE 2 MATURATION PROTEASE"/>
    <property type="match status" value="1"/>
</dbReference>
<protein>
    <recommendedName>
        <fullName evidence="6">Hydrogenase maturation protease</fullName>
    </recommendedName>
</protein>